<accession>A0A1J7JZB3</accession>
<feature type="region of interest" description="Disordered" evidence="1">
    <location>
        <begin position="1"/>
        <end position="36"/>
    </location>
</feature>
<organism evidence="3 4">
    <name type="scientific">Coniochaeta ligniaria NRRL 30616</name>
    <dbReference type="NCBI Taxonomy" id="1408157"/>
    <lineage>
        <taxon>Eukaryota</taxon>
        <taxon>Fungi</taxon>
        <taxon>Dikarya</taxon>
        <taxon>Ascomycota</taxon>
        <taxon>Pezizomycotina</taxon>
        <taxon>Sordariomycetes</taxon>
        <taxon>Sordariomycetidae</taxon>
        <taxon>Coniochaetales</taxon>
        <taxon>Coniochaetaceae</taxon>
        <taxon>Coniochaeta</taxon>
    </lineage>
</organism>
<reference evidence="3 4" key="1">
    <citation type="submission" date="2016-10" db="EMBL/GenBank/DDBJ databases">
        <title>Draft genome sequence of Coniochaeta ligniaria NRRL30616, a lignocellulolytic fungus for bioabatement of inhibitors in plant biomass hydrolysates.</title>
        <authorList>
            <consortium name="DOE Joint Genome Institute"/>
            <person name="Jimenez D.J."/>
            <person name="Hector R.E."/>
            <person name="Riley R."/>
            <person name="Sun H."/>
            <person name="Grigoriev I.V."/>
            <person name="Van Elsas J.D."/>
            <person name="Nichols N.N."/>
        </authorList>
    </citation>
    <scope>NUCLEOTIDE SEQUENCE [LARGE SCALE GENOMIC DNA]</scope>
    <source>
        <strain evidence="3 4">NRRL 30616</strain>
    </source>
</reference>
<keyword evidence="2" id="KW-0472">Membrane</keyword>
<dbReference type="EMBL" id="KV875093">
    <property type="protein sequence ID" value="OIW35496.1"/>
    <property type="molecule type" value="Genomic_DNA"/>
</dbReference>
<feature type="transmembrane region" description="Helical" evidence="2">
    <location>
        <begin position="104"/>
        <end position="123"/>
    </location>
</feature>
<proteinExistence type="predicted"/>
<feature type="compositionally biased region" description="Polar residues" evidence="1">
    <location>
        <begin position="1"/>
        <end position="12"/>
    </location>
</feature>
<evidence type="ECO:0000256" key="2">
    <source>
        <dbReference type="SAM" id="Phobius"/>
    </source>
</evidence>
<keyword evidence="2" id="KW-1133">Transmembrane helix</keyword>
<protein>
    <submittedName>
        <fullName evidence="3">Uncharacterized protein</fullName>
    </submittedName>
</protein>
<evidence type="ECO:0000256" key="1">
    <source>
        <dbReference type="SAM" id="MobiDB-lite"/>
    </source>
</evidence>
<gene>
    <name evidence="3" type="ORF">CONLIGDRAFT_639770</name>
</gene>
<evidence type="ECO:0000313" key="3">
    <source>
        <dbReference type="EMBL" id="OIW35496.1"/>
    </source>
</evidence>
<keyword evidence="2" id="KW-0812">Transmembrane</keyword>
<sequence length="141" mass="15412">MITDSFDNQDLHSPSDLPGMSLTENPNNQEVGRLASHPTTCCGMGLPATMTRERYPSPLGLLRGLWFSMGPGRSISSSTAGVRFDGVVGLSRQSNTLKVPSSSLGRITFASMFLFCISFYVMFDMNGSEQQGADHHWLFTI</sequence>
<dbReference type="Proteomes" id="UP000182658">
    <property type="component" value="Unassembled WGS sequence"/>
</dbReference>
<name>A0A1J7JZB3_9PEZI</name>
<keyword evidence="4" id="KW-1185">Reference proteome</keyword>
<dbReference type="InParanoid" id="A0A1J7JZB3"/>
<evidence type="ECO:0000313" key="4">
    <source>
        <dbReference type="Proteomes" id="UP000182658"/>
    </source>
</evidence>
<dbReference type="AlphaFoldDB" id="A0A1J7JZB3"/>